<dbReference type="AlphaFoldDB" id="A0A0H2SK29"/>
<dbReference type="InParanoid" id="A0A0H2SK29"/>
<organism evidence="1 2">
    <name type="scientific">Schizopora paradoxa</name>
    <dbReference type="NCBI Taxonomy" id="27342"/>
    <lineage>
        <taxon>Eukaryota</taxon>
        <taxon>Fungi</taxon>
        <taxon>Dikarya</taxon>
        <taxon>Basidiomycota</taxon>
        <taxon>Agaricomycotina</taxon>
        <taxon>Agaricomycetes</taxon>
        <taxon>Hymenochaetales</taxon>
        <taxon>Schizoporaceae</taxon>
        <taxon>Schizopora</taxon>
    </lineage>
</organism>
<proteinExistence type="predicted"/>
<dbReference type="STRING" id="27342.A0A0H2SK29"/>
<name>A0A0H2SK29_9AGAM</name>
<keyword evidence="2" id="KW-1185">Reference proteome</keyword>
<dbReference type="OrthoDB" id="413520at2759"/>
<dbReference type="PANTHER" id="PTHR14614">
    <property type="entry name" value="HEPATOCELLULAR CARCINOMA-ASSOCIATED ANTIGEN"/>
    <property type="match status" value="1"/>
</dbReference>
<dbReference type="Proteomes" id="UP000053477">
    <property type="component" value="Unassembled WGS sequence"/>
</dbReference>
<evidence type="ECO:0000313" key="2">
    <source>
        <dbReference type="Proteomes" id="UP000053477"/>
    </source>
</evidence>
<evidence type="ECO:0008006" key="3">
    <source>
        <dbReference type="Google" id="ProtNLM"/>
    </source>
</evidence>
<dbReference type="GO" id="GO:0005829">
    <property type="term" value="C:cytosol"/>
    <property type="evidence" value="ECO:0007669"/>
    <property type="project" value="TreeGrafter"/>
</dbReference>
<dbReference type="GO" id="GO:0032991">
    <property type="term" value="C:protein-containing complex"/>
    <property type="evidence" value="ECO:0007669"/>
    <property type="project" value="TreeGrafter"/>
</dbReference>
<dbReference type="GO" id="GO:0008757">
    <property type="term" value="F:S-adenosylmethionine-dependent methyltransferase activity"/>
    <property type="evidence" value="ECO:0007669"/>
    <property type="project" value="UniProtKB-ARBA"/>
</dbReference>
<dbReference type="EMBL" id="KQ085905">
    <property type="protein sequence ID" value="KLO17421.1"/>
    <property type="molecule type" value="Genomic_DNA"/>
</dbReference>
<dbReference type="Gene3D" id="3.40.50.150">
    <property type="entry name" value="Vaccinia Virus protein VP39"/>
    <property type="match status" value="1"/>
</dbReference>
<accession>A0A0H2SK29</accession>
<reference evidence="1 2" key="1">
    <citation type="submission" date="2015-04" db="EMBL/GenBank/DDBJ databases">
        <title>Complete genome sequence of Schizopora paradoxa KUC8140, a cosmopolitan wood degrader in East Asia.</title>
        <authorList>
            <consortium name="DOE Joint Genome Institute"/>
            <person name="Min B."/>
            <person name="Park H."/>
            <person name="Jang Y."/>
            <person name="Kim J.-J."/>
            <person name="Kim K.H."/>
            <person name="Pangilinan J."/>
            <person name="Lipzen A."/>
            <person name="Riley R."/>
            <person name="Grigoriev I.V."/>
            <person name="Spatafora J.W."/>
            <person name="Choi I.-G."/>
        </authorList>
    </citation>
    <scope>NUCLEOTIDE SEQUENCE [LARGE SCALE GENOMIC DNA]</scope>
    <source>
        <strain evidence="1 2">KUC8140</strain>
    </source>
</reference>
<protein>
    <recommendedName>
        <fullName evidence="3">S-adenosyl-L-methionine-dependent methyltransferase</fullName>
    </recommendedName>
</protein>
<evidence type="ECO:0000313" key="1">
    <source>
        <dbReference type="EMBL" id="KLO17421.1"/>
    </source>
</evidence>
<dbReference type="InterPro" id="IPR029063">
    <property type="entry name" value="SAM-dependent_MTases_sf"/>
</dbReference>
<sequence>MSSLHIANPNFPDGLDIRVNANLKRKGHASQNEPDIDQPVDEYGIAGRVWEAADVLIDYFAAGTDATPVCSIFHSQANSKHIESRRIVELGSGTGYVGLKLSELLFEQDERETLVILTDLPDVCPLLEKNLQSLCSRVGNELNTVTKIAPLSWGNHIETLAIFENLMRAPSSYKDDDVHEEIHPLSHIVCSDLVYFPSLLAPLLRTLLHLTSPPFCTENNSPEVIIGYRVRSLSKETAFWTAFGLWFEYEPVLQLVKPPNERSDPKWRLFEQSSESEDLTLVFVAHRRKDSMDWVVPGDDQDLLDGVGAQGTPSHKGDDYFERLLLMQLDIGD</sequence>
<dbReference type="PANTHER" id="PTHR14614:SF161">
    <property type="match status" value="1"/>
</dbReference>
<dbReference type="Pfam" id="PF10294">
    <property type="entry name" value="Methyltransf_16"/>
    <property type="match status" value="1"/>
</dbReference>
<gene>
    <name evidence="1" type="ORF">SCHPADRAFT_168515</name>
</gene>
<dbReference type="InterPro" id="IPR019410">
    <property type="entry name" value="Methyltransf_16"/>
</dbReference>